<accession>A0A931APV8</accession>
<keyword evidence="4 6" id="KW-1133">Transmembrane helix</keyword>
<feature type="transmembrane region" description="Helical" evidence="6">
    <location>
        <begin position="294"/>
        <end position="315"/>
    </location>
</feature>
<dbReference type="PROSITE" id="PS50850">
    <property type="entry name" value="MFS"/>
    <property type="match status" value="1"/>
</dbReference>
<comment type="subcellular location">
    <subcellularLocation>
        <location evidence="1">Cell membrane</location>
        <topology evidence="1">Multi-pass membrane protein</topology>
    </subcellularLocation>
</comment>
<feature type="transmembrane region" description="Helical" evidence="6">
    <location>
        <begin position="12"/>
        <end position="34"/>
    </location>
</feature>
<dbReference type="Proteomes" id="UP000621436">
    <property type="component" value="Unassembled WGS sequence"/>
</dbReference>
<sequence>MTDSKMEKYRMLIWFILAMGYLIGFFHRYTLGIISDILAQEMDLTAVHLGAMTSMYFYAYGFLQAPVGILSDKFGVRIVTTVGLVSMGSGSIFFAISDGMIMASTGRLLIGIGAATFFVSILKMVAVWFPPEQFTKFTGWTALMGNIGALLATTPFSILVGYLTWRQSHVLFGVITYILAVLAWILVRNKPEDKGFEPVNDIEEEKRSLKEIILGMGGLIKSLEFWSYFIIIFTVLGGMMSLSGLWIVPYLTHVHELSRNMAANFAFLITSGGIVSALMLDFVEKRLGSKIRMLKLTSGVSALFWIYFVIIRRGYVPLWQLLGLLFIFGTVTLFVLVTFGNVKKLFPELKGSAMGLINLAPFLGTIIFNFLIGWRLDATWTGQMIDGSRIYTIQGYQQGFAFFLIFSVISFILTFQLKKIKK</sequence>
<evidence type="ECO:0000256" key="4">
    <source>
        <dbReference type="ARBA" id="ARBA00022989"/>
    </source>
</evidence>
<protein>
    <submittedName>
        <fullName evidence="8">MFS transporter</fullName>
    </submittedName>
</protein>
<feature type="transmembrane region" description="Helical" evidence="6">
    <location>
        <begin position="141"/>
        <end position="163"/>
    </location>
</feature>
<dbReference type="GO" id="GO:0061513">
    <property type="term" value="F:glucose 6-phosphate:phosphate antiporter activity"/>
    <property type="evidence" value="ECO:0007669"/>
    <property type="project" value="TreeGrafter"/>
</dbReference>
<comment type="caution">
    <text evidence="8">The sequence shown here is derived from an EMBL/GenBank/DDBJ whole genome shotgun (WGS) entry which is preliminary data.</text>
</comment>
<evidence type="ECO:0000256" key="5">
    <source>
        <dbReference type="ARBA" id="ARBA00023136"/>
    </source>
</evidence>
<feature type="transmembrane region" description="Helical" evidence="6">
    <location>
        <begin position="396"/>
        <end position="417"/>
    </location>
</feature>
<name>A0A931APV8_9FIRM</name>
<dbReference type="RefSeq" id="WP_270453643.1">
    <property type="nucleotide sequence ID" value="NZ_JADPIE010000003.1"/>
</dbReference>
<dbReference type="InterPro" id="IPR051337">
    <property type="entry name" value="OPA_Antiporter"/>
</dbReference>
<evidence type="ECO:0000313" key="9">
    <source>
        <dbReference type="Proteomes" id="UP000621436"/>
    </source>
</evidence>
<feature type="transmembrane region" description="Helical" evidence="6">
    <location>
        <begin position="108"/>
        <end position="129"/>
    </location>
</feature>
<keyword evidence="3 6" id="KW-0812">Transmembrane</keyword>
<dbReference type="Gene3D" id="1.20.1250.20">
    <property type="entry name" value="MFS general substrate transporter like domains"/>
    <property type="match status" value="2"/>
</dbReference>
<feature type="transmembrane region" description="Helical" evidence="6">
    <location>
        <begin position="169"/>
        <end position="187"/>
    </location>
</feature>
<dbReference type="PANTHER" id="PTHR43826">
    <property type="entry name" value="GLUCOSE-6-PHOSPHATE EXCHANGER SLC37A4"/>
    <property type="match status" value="1"/>
</dbReference>
<evidence type="ECO:0000256" key="1">
    <source>
        <dbReference type="ARBA" id="ARBA00004651"/>
    </source>
</evidence>
<dbReference type="GO" id="GO:0005886">
    <property type="term" value="C:plasma membrane"/>
    <property type="evidence" value="ECO:0007669"/>
    <property type="project" value="UniProtKB-SubCell"/>
</dbReference>
<keyword evidence="2" id="KW-0813">Transport</keyword>
<feature type="transmembrane region" description="Helical" evidence="6">
    <location>
        <begin position="354"/>
        <end position="376"/>
    </location>
</feature>
<evidence type="ECO:0000313" key="8">
    <source>
        <dbReference type="EMBL" id="MBF8436732.1"/>
    </source>
</evidence>
<evidence type="ECO:0000256" key="3">
    <source>
        <dbReference type="ARBA" id="ARBA00022692"/>
    </source>
</evidence>
<feature type="transmembrane region" description="Helical" evidence="6">
    <location>
        <begin position="261"/>
        <end position="282"/>
    </location>
</feature>
<gene>
    <name evidence="8" type="ORF">I0Q91_06575</name>
</gene>
<keyword evidence="5 6" id="KW-0472">Membrane</keyword>
<keyword evidence="9" id="KW-1185">Reference proteome</keyword>
<dbReference type="SUPFAM" id="SSF103473">
    <property type="entry name" value="MFS general substrate transporter"/>
    <property type="match status" value="1"/>
</dbReference>
<dbReference type="InterPro" id="IPR020846">
    <property type="entry name" value="MFS_dom"/>
</dbReference>
<evidence type="ECO:0000256" key="6">
    <source>
        <dbReference type="SAM" id="Phobius"/>
    </source>
</evidence>
<proteinExistence type="predicted"/>
<dbReference type="InterPro" id="IPR011701">
    <property type="entry name" value="MFS"/>
</dbReference>
<feature type="transmembrane region" description="Helical" evidence="6">
    <location>
        <begin position="75"/>
        <end position="96"/>
    </location>
</feature>
<dbReference type="GO" id="GO:0035435">
    <property type="term" value="P:phosphate ion transmembrane transport"/>
    <property type="evidence" value="ECO:0007669"/>
    <property type="project" value="TreeGrafter"/>
</dbReference>
<organism evidence="8 9">
    <name type="scientific">Halonatronomonas betaini</name>
    <dbReference type="NCBI Taxonomy" id="2778430"/>
    <lineage>
        <taxon>Bacteria</taxon>
        <taxon>Bacillati</taxon>
        <taxon>Bacillota</taxon>
        <taxon>Clostridia</taxon>
        <taxon>Halanaerobiales</taxon>
        <taxon>Halarsenatibacteraceae</taxon>
        <taxon>Halonatronomonas</taxon>
    </lineage>
</organism>
<feature type="transmembrane region" description="Helical" evidence="6">
    <location>
        <begin position="225"/>
        <end position="249"/>
    </location>
</feature>
<dbReference type="EMBL" id="JADPIE010000003">
    <property type="protein sequence ID" value="MBF8436732.1"/>
    <property type="molecule type" value="Genomic_DNA"/>
</dbReference>
<feature type="transmembrane region" description="Helical" evidence="6">
    <location>
        <begin position="321"/>
        <end position="342"/>
    </location>
</feature>
<evidence type="ECO:0000256" key="2">
    <source>
        <dbReference type="ARBA" id="ARBA00022448"/>
    </source>
</evidence>
<feature type="domain" description="Major facilitator superfamily (MFS) profile" evidence="7">
    <location>
        <begin position="13"/>
        <end position="422"/>
    </location>
</feature>
<reference evidence="8" key="1">
    <citation type="submission" date="2020-11" db="EMBL/GenBank/DDBJ databases">
        <title>Halonatronomonas betainensis gen. nov., sp. nov. a novel haloalkaliphilic representative of the family Halanaerobiacae capable of betaine degradation.</title>
        <authorList>
            <person name="Boltyanskaya Y."/>
            <person name="Kevbrin V."/>
            <person name="Detkova E."/>
            <person name="Grouzdev D.S."/>
            <person name="Koziaeva V."/>
            <person name="Zhilina T."/>
        </authorList>
    </citation>
    <scope>NUCLEOTIDE SEQUENCE</scope>
    <source>
        <strain evidence="8">Z-7014</strain>
    </source>
</reference>
<dbReference type="Pfam" id="PF07690">
    <property type="entry name" value="MFS_1"/>
    <property type="match status" value="1"/>
</dbReference>
<dbReference type="PANTHER" id="PTHR43826:SF3">
    <property type="entry name" value="GLUCOSE-6-PHOSPHATE EXCHANGER SLC37A4"/>
    <property type="match status" value="1"/>
</dbReference>
<evidence type="ECO:0000259" key="7">
    <source>
        <dbReference type="PROSITE" id="PS50850"/>
    </source>
</evidence>
<dbReference type="AlphaFoldDB" id="A0A931APV8"/>
<dbReference type="InterPro" id="IPR036259">
    <property type="entry name" value="MFS_trans_sf"/>
</dbReference>